<keyword evidence="1" id="KW-0732">Signal</keyword>
<evidence type="ECO:0000313" key="2">
    <source>
        <dbReference type="EMBL" id="ODR96021.1"/>
    </source>
</evidence>
<dbReference type="EMBL" id="LPWF01000033">
    <property type="protein sequence ID" value="ODR96021.1"/>
    <property type="molecule type" value="Genomic_DNA"/>
</dbReference>
<dbReference type="PANTHER" id="PTHR36057">
    <property type="match status" value="1"/>
</dbReference>
<keyword evidence="3" id="KW-1185">Reference proteome</keyword>
<feature type="chain" id="PRO_5009138513" description="DUF1223 domain-containing protein" evidence="1">
    <location>
        <begin position="26"/>
        <end position="250"/>
    </location>
</feature>
<dbReference type="Proteomes" id="UP000094472">
    <property type="component" value="Unassembled WGS sequence"/>
</dbReference>
<comment type="caution">
    <text evidence="2">The sequence shown here is derived from an EMBL/GenBank/DDBJ whole genome shotgun (WGS) entry which is preliminary data.</text>
</comment>
<sequence>MRSVFFLAAGVGAVALVGLTAPSQAEPSGAGTVTLLELFTSQGCSSCPPADKLLAEYGGKEDVITLSFSVDYWNYLGWHDTLSSPENSERQRDYALARGDGRVYTPQVVVDGIMHVNGSSEAAIEMAIRKATGRLKDVRVPVSMHAEGNSLVVEIGAAPKTSDMREATVWLAVAKDEETVAITRGENRGKKITYTHPVRELTPIGMWAGEKMTLRLPLKDLQTIGGDCLVALVQVEGAGPVLGAAAYERK</sequence>
<organism evidence="2 3">
    <name type="scientific">Methyloceanibacter superfactus</name>
    <dbReference type="NCBI Taxonomy" id="1774969"/>
    <lineage>
        <taxon>Bacteria</taxon>
        <taxon>Pseudomonadati</taxon>
        <taxon>Pseudomonadota</taxon>
        <taxon>Alphaproteobacteria</taxon>
        <taxon>Hyphomicrobiales</taxon>
        <taxon>Hyphomicrobiaceae</taxon>
        <taxon>Methyloceanibacter</taxon>
    </lineage>
</organism>
<protein>
    <recommendedName>
        <fullName evidence="4">DUF1223 domain-containing protein</fullName>
    </recommendedName>
</protein>
<accession>A0A1E3VRX1</accession>
<dbReference type="Pfam" id="PF06764">
    <property type="entry name" value="DUF1223"/>
    <property type="match status" value="1"/>
</dbReference>
<evidence type="ECO:0000256" key="1">
    <source>
        <dbReference type="SAM" id="SignalP"/>
    </source>
</evidence>
<gene>
    <name evidence="2" type="ORF">AUC69_02010</name>
</gene>
<name>A0A1E3VRX1_9HYPH</name>
<reference evidence="2 3" key="1">
    <citation type="journal article" date="2016" name="Environ. Microbiol.">
        <title>New Methyloceanibacter diversity from North Sea sediments includes methanotroph containing solely the soluble methane monooxygenase.</title>
        <authorList>
            <person name="Vekeman B."/>
            <person name="Kerckhof F.M."/>
            <person name="Cremers G."/>
            <person name="de Vos P."/>
            <person name="Vandamme P."/>
            <person name="Boon N."/>
            <person name="Op den Camp H.J."/>
            <person name="Heylen K."/>
        </authorList>
    </citation>
    <scope>NUCLEOTIDE SEQUENCE [LARGE SCALE GENOMIC DNA]</scope>
    <source>
        <strain evidence="2 3">R-67175</strain>
    </source>
</reference>
<dbReference type="InterPro" id="IPR036249">
    <property type="entry name" value="Thioredoxin-like_sf"/>
</dbReference>
<evidence type="ECO:0008006" key="4">
    <source>
        <dbReference type="Google" id="ProtNLM"/>
    </source>
</evidence>
<dbReference type="PANTHER" id="PTHR36057:SF1">
    <property type="entry name" value="LIPOPROTEIN LIPID ATTACHMENT SITE-LIKE PROTEIN, PUTATIVE (DUF1223)-RELATED"/>
    <property type="match status" value="1"/>
</dbReference>
<proteinExistence type="predicted"/>
<dbReference type="SUPFAM" id="SSF52833">
    <property type="entry name" value="Thioredoxin-like"/>
    <property type="match status" value="1"/>
</dbReference>
<dbReference type="AlphaFoldDB" id="A0A1E3VRX1"/>
<feature type="signal peptide" evidence="1">
    <location>
        <begin position="1"/>
        <end position="25"/>
    </location>
</feature>
<dbReference type="OrthoDB" id="9808254at2"/>
<dbReference type="RefSeq" id="WP_069442570.1">
    <property type="nucleotide sequence ID" value="NZ_LPWF01000033.1"/>
</dbReference>
<dbReference type="InterPro" id="IPR010634">
    <property type="entry name" value="DUF1223"/>
</dbReference>
<evidence type="ECO:0000313" key="3">
    <source>
        <dbReference type="Proteomes" id="UP000094472"/>
    </source>
</evidence>